<dbReference type="SMART" id="SM00535">
    <property type="entry name" value="RIBOc"/>
    <property type="match status" value="2"/>
</dbReference>
<keyword evidence="5" id="KW-1185">Reference proteome</keyword>
<feature type="domain" description="RNase III" evidence="3">
    <location>
        <begin position="183"/>
        <end position="327"/>
    </location>
</feature>
<reference evidence="4 5" key="1">
    <citation type="submission" date="2024-08" db="EMBL/GenBank/DDBJ databases">
        <authorList>
            <person name="Cucini C."/>
            <person name="Frati F."/>
        </authorList>
    </citation>
    <scope>NUCLEOTIDE SEQUENCE [LARGE SCALE GENOMIC DNA]</scope>
</reference>
<accession>A0ABP1S0J4</accession>
<keyword evidence="2" id="KW-0472">Membrane</keyword>
<keyword evidence="2" id="KW-0812">Transmembrane</keyword>
<proteinExistence type="predicted"/>
<evidence type="ECO:0000313" key="5">
    <source>
        <dbReference type="Proteomes" id="UP001642540"/>
    </source>
</evidence>
<keyword evidence="1" id="KW-0378">Hydrolase</keyword>
<dbReference type="SUPFAM" id="SSF69065">
    <property type="entry name" value="RNase III domain-like"/>
    <property type="match status" value="2"/>
</dbReference>
<dbReference type="EMBL" id="CAXLJM020000135">
    <property type="protein sequence ID" value="CAL8140340.1"/>
    <property type="molecule type" value="Genomic_DNA"/>
</dbReference>
<organism evidence="4 5">
    <name type="scientific">Orchesella dallaii</name>
    <dbReference type="NCBI Taxonomy" id="48710"/>
    <lineage>
        <taxon>Eukaryota</taxon>
        <taxon>Metazoa</taxon>
        <taxon>Ecdysozoa</taxon>
        <taxon>Arthropoda</taxon>
        <taxon>Hexapoda</taxon>
        <taxon>Collembola</taxon>
        <taxon>Entomobryomorpha</taxon>
        <taxon>Entomobryoidea</taxon>
        <taxon>Orchesellidae</taxon>
        <taxon>Orchesellinae</taxon>
        <taxon>Orchesella</taxon>
    </lineage>
</organism>
<protein>
    <recommendedName>
        <fullName evidence="3">RNase III domain-containing protein</fullName>
    </recommendedName>
</protein>
<evidence type="ECO:0000259" key="3">
    <source>
        <dbReference type="PROSITE" id="PS50142"/>
    </source>
</evidence>
<evidence type="ECO:0000256" key="2">
    <source>
        <dbReference type="SAM" id="Phobius"/>
    </source>
</evidence>
<dbReference type="Gene3D" id="1.10.1520.10">
    <property type="entry name" value="Ribonuclease III domain"/>
    <property type="match status" value="2"/>
</dbReference>
<dbReference type="PANTHER" id="PTHR14950:SF37">
    <property type="entry name" value="ENDORIBONUCLEASE DICER"/>
    <property type="match status" value="1"/>
</dbReference>
<dbReference type="PROSITE" id="PS00517">
    <property type="entry name" value="RNASE_3_1"/>
    <property type="match status" value="1"/>
</dbReference>
<dbReference type="InterPro" id="IPR036389">
    <property type="entry name" value="RNase_III_sf"/>
</dbReference>
<sequence>MSFDRYTLHRFQVDNLGYQFKNIELLTDALTHSTENEKCNPFYRLQVLGNAVLKLVSSEYTIQSSGLADPGILTRKRKDLINISTGQTPAGIKLFGIANSLNLNSSKSILKISRGVLENPTFTGVPYHKFLKAVFGAVFLDAGGSKGAGIEECMKLFLNLWQDFDIKINSPALDSCFPVHRKISEFWLKMGMDSKFTFIAELCFAVKFINTDLLCEALIHKSFYDPIMNNNTFSRIHMPHYERLEFLGDSVLGLIITEFTYHKYGNSEAATVYERANDLVNAEHLEEVAERLKIRDIGLVRTQKNVVFESCDDILEAVIGAIYVDSGEDVAMEFILREFQLSESEIFTFESLNWKPRQRPEEEQLRFRRILAYESVSNSMLTTEEWLDREFEKAKPYQVKKSPQNSDPGNGMLYKCFCNYILPIFRMVAKGCMKIAEFVLCVGFVVILIIAFDHVHKQL</sequence>
<dbReference type="Pfam" id="PF14622">
    <property type="entry name" value="Ribonucleas_3_3"/>
    <property type="match status" value="2"/>
</dbReference>
<dbReference type="CDD" id="cd00593">
    <property type="entry name" value="RIBOc"/>
    <property type="match status" value="2"/>
</dbReference>
<dbReference type="InterPro" id="IPR000999">
    <property type="entry name" value="RNase_III_dom"/>
</dbReference>
<name>A0ABP1S0J4_9HEXA</name>
<evidence type="ECO:0000313" key="4">
    <source>
        <dbReference type="EMBL" id="CAL8140340.1"/>
    </source>
</evidence>
<evidence type="ECO:0000256" key="1">
    <source>
        <dbReference type="ARBA" id="ARBA00022801"/>
    </source>
</evidence>
<dbReference type="PROSITE" id="PS50142">
    <property type="entry name" value="RNASE_3_2"/>
    <property type="match status" value="2"/>
</dbReference>
<gene>
    <name evidence="4" type="ORF">ODALV1_LOCUS28248</name>
</gene>
<dbReference type="Proteomes" id="UP001642540">
    <property type="component" value="Unassembled WGS sequence"/>
</dbReference>
<feature type="domain" description="RNase III" evidence="3">
    <location>
        <begin position="14"/>
        <end position="143"/>
    </location>
</feature>
<feature type="transmembrane region" description="Helical" evidence="2">
    <location>
        <begin position="435"/>
        <end position="452"/>
    </location>
</feature>
<keyword evidence="2" id="KW-1133">Transmembrane helix</keyword>
<comment type="caution">
    <text evidence="4">The sequence shown here is derived from an EMBL/GenBank/DDBJ whole genome shotgun (WGS) entry which is preliminary data.</text>
</comment>
<dbReference type="PANTHER" id="PTHR14950">
    <property type="entry name" value="DICER-RELATED"/>
    <property type="match status" value="1"/>
</dbReference>